<dbReference type="SMART" id="SM00906">
    <property type="entry name" value="Fungal_trans"/>
    <property type="match status" value="1"/>
</dbReference>
<dbReference type="Pfam" id="PF04082">
    <property type="entry name" value="Fungal_trans"/>
    <property type="match status" value="1"/>
</dbReference>
<feature type="domain" description="Xylanolytic transcriptional activator regulatory" evidence="3">
    <location>
        <begin position="263"/>
        <end position="336"/>
    </location>
</feature>
<dbReference type="GO" id="GO:0003700">
    <property type="term" value="F:DNA-binding transcription factor activity"/>
    <property type="evidence" value="ECO:0007669"/>
    <property type="project" value="InterPro"/>
</dbReference>
<gene>
    <name evidence="4" type="ORF">VFPPC_11663</name>
</gene>
<dbReference type="Proteomes" id="UP000078397">
    <property type="component" value="Unassembled WGS sequence"/>
</dbReference>
<sequence>MSAPSEAWSCVLCHLTASVTYEPNKEAPEGEYGLPEMPAAQTRSMAMVLGMRLRTGLIEGLNSQHSSTTSTHAESLANDAGSRPSVEATAVLPESSIVDLSTMIFSKMSRDRGMDHDTSALPGGHKIAHFQHLRGRHWRQIVEWQLPPDDVLEKLVDQFFASVFHERSFRQMYANLVASEQVSYHEENFLWLSMLVVGLGAHYSSISPSAEQTDLNLQQLSQTLLTSIELRYLQIIGCSTLEAVQICVLLGSFHLFNGRPNAALGILGSGVKIAQIIGLHRESMWRGVSSVAREARRRTWWALEVFDKYAAIAFGRPCSIDDSDCDVAMVSEPRAETEPLLLYHQWKFRLYRIMGPFLGRRLQTNRLENVSSIHRQLSQWREEVPAALRIETHETTSERLSLLEMQALSLQLTYDNLQIILHRSAAFHMTDDAKNAESTGITNPFSHQQLFESAIRTSELYKYSHALQECRRTHANMHIGITLFTAGVVLCAICLFQPMSEVSQKAKTGIMRIIRICQDNSSAQHLVSVQCVKILEGLVAAVLQLENQVITGRSTDSVATMEIQRDRSEGRGESPEATSLGPDATGSSTVHGLGRRDDRALDPLQEVFARHVQRSFPPRDSQGDLPTRDGAVGQQEPQDSELAPDQVLDPAMGFDWNGDLSLLMDSGLGDASQLWLWADSLNFDSFTESNEGR</sequence>
<dbReference type="PANTHER" id="PTHR46910:SF17">
    <property type="entry name" value="SCFA-RELATED"/>
    <property type="match status" value="1"/>
</dbReference>
<dbReference type="InterPro" id="IPR007219">
    <property type="entry name" value="XnlR_reg_dom"/>
</dbReference>
<feature type="compositionally biased region" description="Polar residues" evidence="2">
    <location>
        <begin position="62"/>
        <end position="73"/>
    </location>
</feature>
<protein>
    <submittedName>
        <fullName evidence="4">C6 transcription factor</fullName>
    </submittedName>
</protein>
<evidence type="ECO:0000313" key="5">
    <source>
        <dbReference type="Proteomes" id="UP000078397"/>
    </source>
</evidence>
<dbReference type="KEGG" id="pchm:VFPPC_11663"/>
<feature type="region of interest" description="Disordered" evidence="2">
    <location>
        <begin position="609"/>
        <end position="650"/>
    </location>
</feature>
<evidence type="ECO:0000313" key="4">
    <source>
        <dbReference type="EMBL" id="OAQ58328.2"/>
    </source>
</evidence>
<organism evidence="4 5">
    <name type="scientific">Pochonia chlamydosporia 170</name>
    <dbReference type="NCBI Taxonomy" id="1380566"/>
    <lineage>
        <taxon>Eukaryota</taxon>
        <taxon>Fungi</taxon>
        <taxon>Dikarya</taxon>
        <taxon>Ascomycota</taxon>
        <taxon>Pezizomycotina</taxon>
        <taxon>Sordariomycetes</taxon>
        <taxon>Hypocreomycetidae</taxon>
        <taxon>Hypocreales</taxon>
        <taxon>Clavicipitaceae</taxon>
        <taxon>Pochonia</taxon>
    </lineage>
</organism>
<dbReference type="AlphaFoldDB" id="A0A179EYT0"/>
<evidence type="ECO:0000259" key="3">
    <source>
        <dbReference type="SMART" id="SM00906"/>
    </source>
</evidence>
<comment type="caution">
    <text evidence="4">The sequence shown here is derived from an EMBL/GenBank/DDBJ whole genome shotgun (WGS) entry which is preliminary data.</text>
</comment>
<dbReference type="PANTHER" id="PTHR46910">
    <property type="entry name" value="TRANSCRIPTION FACTOR PDR1"/>
    <property type="match status" value="1"/>
</dbReference>
<dbReference type="RefSeq" id="XP_022283947.1">
    <property type="nucleotide sequence ID" value="XM_022428773.1"/>
</dbReference>
<keyword evidence="1" id="KW-0539">Nucleus</keyword>
<dbReference type="InterPro" id="IPR050987">
    <property type="entry name" value="AtrR-like"/>
</dbReference>
<evidence type="ECO:0000256" key="2">
    <source>
        <dbReference type="SAM" id="MobiDB-lite"/>
    </source>
</evidence>
<feature type="compositionally biased region" description="Basic and acidic residues" evidence="2">
    <location>
        <begin position="563"/>
        <end position="574"/>
    </location>
</feature>
<dbReference type="GO" id="GO:0006351">
    <property type="term" value="P:DNA-templated transcription"/>
    <property type="evidence" value="ECO:0007669"/>
    <property type="project" value="InterPro"/>
</dbReference>
<dbReference type="EMBL" id="LSBJ02000027">
    <property type="protein sequence ID" value="OAQ58328.2"/>
    <property type="molecule type" value="Genomic_DNA"/>
</dbReference>
<proteinExistence type="predicted"/>
<dbReference type="GeneID" id="28853776"/>
<feature type="region of interest" description="Disordered" evidence="2">
    <location>
        <begin position="560"/>
        <end position="595"/>
    </location>
</feature>
<feature type="region of interest" description="Disordered" evidence="2">
    <location>
        <begin position="62"/>
        <end position="85"/>
    </location>
</feature>
<accession>A0A179EYT0</accession>
<evidence type="ECO:0000256" key="1">
    <source>
        <dbReference type="ARBA" id="ARBA00023242"/>
    </source>
</evidence>
<reference evidence="4 5" key="1">
    <citation type="journal article" date="2016" name="PLoS Pathog.">
        <title>Biosynthesis of antibiotic leucinostatins in bio-control fungus Purpureocillium lilacinum and their inhibition on phytophthora revealed by genome mining.</title>
        <authorList>
            <person name="Wang G."/>
            <person name="Liu Z."/>
            <person name="Lin R."/>
            <person name="Li E."/>
            <person name="Mao Z."/>
            <person name="Ling J."/>
            <person name="Yang Y."/>
            <person name="Yin W.B."/>
            <person name="Xie B."/>
        </authorList>
    </citation>
    <scope>NUCLEOTIDE SEQUENCE [LARGE SCALE GENOMIC DNA]</scope>
    <source>
        <strain evidence="4">170</strain>
    </source>
</reference>
<dbReference type="GO" id="GO:0003677">
    <property type="term" value="F:DNA binding"/>
    <property type="evidence" value="ECO:0007669"/>
    <property type="project" value="InterPro"/>
</dbReference>
<dbReference type="GO" id="GO:0008270">
    <property type="term" value="F:zinc ion binding"/>
    <property type="evidence" value="ECO:0007669"/>
    <property type="project" value="InterPro"/>
</dbReference>
<dbReference type="STRING" id="1380566.A0A179EYT0"/>
<keyword evidence="5" id="KW-1185">Reference proteome</keyword>
<dbReference type="CDD" id="cd12148">
    <property type="entry name" value="fungal_TF_MHR"/>
    <property type="match status" value="1"/>
</dbReference>
<dbReference type="OrthoDB" id="3266505at2759"/>
<name>A0A179EYT0_METCM</name>